<evidence type="ECO:0000256" key="2">
    <source>
        <dbReference type="ARBA" id="ARBA00022723"/>
    </source>
</evidence>
<feature type="compositionally biased region" description="Low complexity" evidence="5">
    <location>
        <begin position="182"/>
        <end position="193"/>
    </location>
</feature>
<dbReference type="GO" id="GO:0009055">
    <property type="term" value="F:electron transfer activity"/>
    <property type="evidence" value="ECO:0007669"/>
    <property type="project" value="InterPro"/>
</dbReference>
<dbReference type="InterPro" id="IPR036909">
    <property type="entry name" value="Cyt_c-like_dom_sf"/>
</dbReference>
<dbReference type="KEGG" id="lpav:PLANPX_4507"/>
<evidence type="ECO:0000256" key="5">
    <source>
        <dbReference type="SAM" id="MobiDB-lite"/>
    </source>
</evidence>
<dbReference type="AlphaFoldDB" id="A0A5K7XET1"/>
<keyword evidence="3 4" id="KW-0408">Iron</keyword>
<dbReference type="PANTHER" id="PTHR40394">
    <property type="entry name" value="LIPOPROTEIN-RELATED"/>
    <property type="match status" value="1"/>
</dbReference>
<evidence type="ECO:0000313" key="7">
    <source>
        <dbReference type="EMBL" id="BBO34895.1"/>
    </source>
</evidence>
<dbReference type="Pfam" id="PF13442">
    <property type="entry name" value="Cytochrome_CBB3"/>
    <property type="match status" value="1"/>
</dbReference>
<organism evidence="7 8">
    <name type="scientific">Lacipirellula parvula</name>
    <dbReference type="NCBI Taxonomy" id="2650471"/>
    <lineage>
        <taxon>Bacteria</taxon>
        <taxon>Pseudomonadati</taxon>
        <taxon>Planctomycetota</taxon>
        <taxon>Planctomycetia</taxon>
        <taxon>Pirellulales</taxon>
        <taxon>Lacipirellulaceae</taxon>
        <taxon>Lacipirellula</taxon>
    </lineage>
</organism>
<evidence type="ECO:0000259" key="6">
    <source>
        <dbReference type="PROSITE" id="PS51007"/>
    </source>
</evidence>
<dbReference type="Gene3D" id="1.10.760.10">
    <property type="entry name" value="Cytochrome c-like domain"/>
    <property type="match status" value="1"/>
</dbReference>
<gene>
    <name evidence="7" type="ORF">PLANPX_4507</name>
</gene>
<feature type="region of interest" description="Disordered" evidence="5">
    <location>
        <begin position="173"/>
        <end position="193"/>
    </location>
</feature>
<keyword evidence="8" id="KW-1185">Reference proteome</keyword>
<evidence type="ECO:0000256" key="1">
    <source>
        <dbReference type="ARBA" id="ARBA00022617"/>
    </source>
</evidence>
<reference evidence="8" key="1">
    <citation type="submission" date="2019-10" db="EMBL/GenBank/DDBJ databases">
        <title>Lacipirellula parvula gen. nov., sp. nov., representing a lineage of planctomycetes widespread in freshwater anoxic habitats, and description of the family Lacipirellulaceae.</title>
        <authorList>
            <person name="Dedysh S.N."/>
            <person name="Kulichevskaya I.S."/>
            <person name="Beletsky A.V."/>
            <person name="Rakitin A.L."/>
            <person name="Mardanov A.V."/>
            <person name="Ivanova A.A."/>
            <person name="Saltykova V.X."/>
            <person name="Rijpstra W.I.C."/>
            <person name="Sinninghe Damste J.S."/>
            <person name="Ravin N.V."/>
        </authorList>
    </citation>
    <scope>NUCLEOTIDE SEQUENCE [LARGE SCALE GENOMIC DNA]</scope>
    <source>
        <strain evidence="8">PX69</strain>
    </source>
</reference>
<keyword evidence="1 4" id="KW-0349">Heme</keyword>
<feature type="domain" description="Cytochrome c" evidence="6">
    <location>
        <begin position="76"/>
        <end position="161"/>
    </location>
</feature>
<dbReference type="GO" id="GO:0046872">
    <property type="term" value="F:metal ion binding"/>
    <property type="evidence" value="ECO:0007669"/>
    <property type="project" value="UniProtKB-KW"/>
</dbReference>
<dbReference type="GO" id="GO:0020037">
    <property type="term" value="F:heme binding"/>
    <property type="evidence" value="ECO:0007669"/>
    <property type="project" value="InterPro"/>
</dbReference>
<name>A0A5K7XET1_9BACT</name>
<accession>A0A5K7XET1</accession>
<dbReference type="PANTHER" id="PTHR40394:SF2">
    <property type="entry name" value="QUINOL:CYTOCHROME C OXIDOREDUCTASE MEMBRANE PROTEIN"/>
    <property type="match status" value="1"/>
</dbReference>
<proteinExistence type="predicted"/>
<dbReference type="InterPro" id="IPR009056">
    <property type="entry name" value="Cyt_c-like_dom"/>
</dbReference>
<evidence type="ECO:0000256" key="4">
    <source>
        <dbReference type="PROSITE-ProRule" id="PRU00433"/>
    </source>
</evidence>
<sequence>MLALLALVGCHRDMYDQPRLEPLEKNTFFDDGRSSRPLVEGVVEYGAISPNDVFNSGKVNGQFTEELPESMELNAALLKRGEQRFNIFCSNCHGRSGDGDGMIVLRGYRKPPTYHSDRLRGMPLGYFFDVATNGFGVMPSYASQIPVKDRWAIAAYVRALQLTQYAKLDDVPEAERQQLENAQPAATQSPSAP</sequence>
<dbReference type="EMBL" id="AP021861">
    <property type="protein sequence ID" value="BBO34895.1"/>
    <property type="molecule type" value="Genomic_DNA"/>
</dbReference>
<dbReference type="SUPFAM" id="SSF46626">
    <property type="entry name" value="Cytochrome c"/>
    <property type="match status" value="1"/>
</dbReference>
<protein>
    <submittedName>
        <fullName evidence="7">Alternative complex III subunit ActE</fullName>
    </submittedName>
</protein>
<evidence type="ECO:0000256" key="3">
    <source>
        <dbReference type="ARBA" id="ARBA00023004"/>
    </source>
</evidence>
<keyword evidence="2 4" id="KW-0479">Metal-binding</keyword>
<dbReference type="Proteomes" id="UP000326837">
    <property type="component" value="Chromosome"/>
</dbReference>
<evidence type="ECO:0000313" key="8">
    <source>
        <dbReference type="Proteomes" id="UP000326837"/>
    </source>
</evidence>
<dbReference type="PROSITE" id="PS51007">
    <property type="entry name" value="CYTC"/>
    <property type="match status" value="1"/>
</dbReference>